<keyword evidence="9" id="KW-1185">Reference proteome</keyword>
<dbReference type="EMBL" id="JARQZJ010000122">
    <property type="protein sequence ID" value="KAK9889084.1"/>
    <property type="molecule type" value="Genomic_DNA"/>
</dbReference>
<dbReference type="PANTHER" id="PTHR15073">
    <property type="entry name" value="MICROTUBULE-ASSOCIATED PROTEIN"/>
    <property type="match status" value="1"/>
</dbReference>
<comment type="caution">
    <text evidence="8">The sequence shown here is derived from an EMBL/GenBank/DDBJ whole genome shotgun (WGS) entry which is preliminary data.</text>
</comment>
<dbReference type="GO" id="GO:0015630">
    <property type="term" value="C:microtubule cytoskeleton"/>
    <property type="evidence" value="ECO:0007669"/>
    <property type="project" value="InterPro"/>
</dbReference>
<feature type="compositionally biased region" description="Polar residues" evidence="7">
    <location>
        <begin position="144"/>
        <end position="158"/>
    </location>
</feature>
<proteinExistence type="inferred from homology"/>
<dbReference type="InterPro" id="IPR051483">
    <property type="entry name" value="MAP7_domain-containing"/>
</dbReference>
<dbReference type="InterPro" id="IPR008604">
    <property type="entry name" value="MAP7_fam"/>
</dbReference>
<keyword evidence="4 6" id="KW-0175">Coiled coil</keyword>
<feature type="compositionally biased region" description="Low complexity" evidence="7">
    <location>
        <begin position="187"/>
        <end position="207"/>
    </location>
</feature>
<evidence type="ECO:0000256" key="7">
    <source>
        <dbReference type="SAM" id="MobiDB-lite"/>
    </source>
</evidence>
<evidence type="ECO:0000256" key="5">
    <source>
        <dbReference type="ARBA" id="ARBA00023212"/>
    </source>
</evidence>
<feature type="compositionally biased region" description="Basic and acidic residues" evidence="7">
    <location>
        <begin position="160"/>
        <end position="170"/>
    </location>
</feature>
<evidence type="ECO:0008006" key="10">
    <source>
        <dbReference type="Google" id="ProtNLM"/>
    </source>
</evidence>
<evidence type="ECO:0000256" key="6">
    <source>
        <dbReference type="SAM" id="Coils"/>
    </source>
</evidence>
<feature type="region of interest" description="Disordered" evidence="7">
    <location>
        <begin position="139"/>
        <end position="308"/>
    </location>
</feature>
<dbReference type="Proteomes" id="UP001431783">
    <property type="component" value="Unassembled WGS sequence"/>
</dbReference>
<feature type="region of interest" description="Disordered" evidence="7">
    <location>
        <begin position="514"/>
        <end position="632"/>
    </location>
</feature>
<keyword evidence="5" id="KW-0206">Cytoskeleton</keyword>
<feature type="compositionally biased region" description="Basic residues" evidence="7">
    <location>
        <begin position="208"/>
        <end position="220"/>
    </location>
</feature>
<dbReference type="PANTHER" id="PTHR15073:SF18">
    <property type="entry name" value="ENSCONSIN, ISOFORM F"/>
    <property type="match status" value="1"/>
</dbReference>
<feature type="compositionally biased region" description="Polar residues" evidence="7">
    <location>
        <begin position="588"/>
        <end position="598"/>
    </location>
</feature>
<reference evidence="8 9" key="1">
    <citation type="submission" date="2023-03" db="EMBL/GenBank/DDBJ databases">
        <title>Genome insight into feeding habits of ladybird beetles.</title>
        <authorList>
            <person name="Li H.-S."/>
            <person name="Huang Y.-H."/>
            <person name="Pang H."/>
        </authorList>
    </citation>
    <scope>NUCLEOTIDE SEQUENCE [LARGE SCALE GENOMIC DNA]</scope>
    <source>
        <strain evidence="8">SYSU_2023b</strain>
        <tissue evidence="8">Whole body</tissue>
    </source>
</reference>
<keyword evidence="3" id="KW-0963">Cytoplasm</keyword>
<feature type="compositionally biased region" description="Basic and acidic residues" evidence="7">
    <location>
        <begin position="514"/>
        <end position="573"/>
    </location>
</feature>
<evidence type="ECO:0000313" key="9">
    <source>
        <dbReference type="Proteomes" id="UP001431783"/>
    </source>
</evidence>
<sequence length="632" mass="71787">MSEKSEVPSKQHKTIVDKDVRLRILKEKQNEERQRKLEEIKAQAFAAQRFKEQKEHERRQRLEEMRIKEEIRRQQVEERKRAINDAERDRLESILRRNQQRENRLETKKRNERSSMVFAFGSSTPRNLDPNDVAPSFWGHRRATSTQNITACAGSSITRRGVERDMENGSKKRATSAGGLERAGETSSRPSSSMSHQSTTSVTSSVSVRHRPSSGPRKPRPASIAVTGVSVNQDKKPEITKPPLPKRKSITKSTERVSKSKPSTGENTPKPLASPTATDDGSVIEAKLNGNTRENHKKPPDTVQVAPEVDAKEVAVEDLLNLESECVLQNGTPVQQPEKDNKTSIPVVNETEVDSRSEIVQAKGNNVNKIENLPQVDDTKVTDSVPSSQVIENVEATTTTSVVENIETDISKNKEMSASITSEMFDSQINKEMTQVSSEMTASQIKAKISTEEEAKAAIAERRRLAKEEAARRAEQERLRIEAEQKAEMERQRQEEEQVRILIEAQRAAEEQRLNEAIMEAKKKEEEEQQRREEEARQKALKEEADKKARLEAEKQKAEQQERLIKEEKEREARRKRVEAIMLRTRGKQNANHQQNSDDSCENKSENKVNGTKPTDEQNGSSMVKEDRVDNM</sequence>
<protein>
    <recommendedName>
        <fullName evidence="10">Ensconsin</fullName>
    </recommendedName>
</protein>
<organism evidence="8 9">
    <name type="scientific">Henosepilachna vigintioctopunctata</name>
    <dbReference type="NCBI Taxonomy" id="420089"/>
    <lineage>
        <taxon>Eukaryota</taxon>
        <taxon>Metazoa</taxon>
        <taxon>Ecdysozoa</taxon>
        <taxon>Arthropoda</taxon>
        <taxon>Hexapoda</taxon>
        <taxon>Insecta</taxon>
        <taxon>Pterygota</taxon>
        <taxon>Neoptera</taxon>
        <taxon>Endopterygota</taxon>
        <taxon>Coleoptera</taxon>
        <taxon>Polyphaga</taxon>
        <taxon>Cucujiformia</taxon>
        <taxon>Coccinelloidea</taxon>
        <taxon>Coccinellidae</taxon>
        <taxon>Epilachninae</taxon>
        <taxon>Epilachnini</taxon>
        <taxon>Henosepilachna</taxon>
    </lineage>
</organism>
<comment type="similarity">
    <text evidence="2">Belongs to the MAP7 family.</text>
</comment>
<evidence type="ECO:0000256" key="1">
    <source>
        <dbReference type="ARBA" id="ARBA00004245"/>
    </source>
</evidence>
<feature type="compositionally biased region" description="Polar residues" evidence="7">
    <location>
        <begin position="608"/>
        <end position="622"/>
    </location>
</feature>
<evidence type="ECO:0000256" key="2">
    <source>
        <dbReference type="ARBA" id="ARBA00007525"/>
    </source>
</evidence>
<feature type="coiled-coil region" evidence="6">
    <location>
        <begin position="23"/>
        <end position="111"/>
    </location>
</feature>
<name>A0AAW1V1C3_9CUCU</name>
<dbReference type="AlphaFoldDB" id="A0AAW1V1C3"/>
<comment type="subcellular location">
    <subcellularLocation>
        <location evidence="1">Cytoplasm</location>
        <location evidence="1">Cytoskeleton</location>
    </subcellularLocation>
</comment>
<dbReference type="GO" id="GO:0000226">
    <property type="term" value="P:microtubule cytoskeleton organization"/>
    <property type="evidence" value="ECO:0007669"/>
    <property type="project" value="InterPro"/>
</dbReference>
<accession>A0AAW1V1C3</accession>
<evidence type="ECO:0000256" key="4">
    <source>
        <dbReference type="ARBA" id="ARBA00023054"/>
    </source>
</evidence>
<evidence type="ECO:0000256" key="3">
    <source>
        <dbReference type="ARBA" id="ARBA00022490"/>
    </source>
</evidence>
<gene>
    <name evidence="8" type="ORF">WA026_004356</name>
</gene>
<evidence type="ECO:0000313" key="8">
    <source>
        <dbReference type="EMBL" id="KAK9889084.1"/>
    </source>
</evidence>
<dbReference type="Pfam" id="PF05672">
    <property type="entry name" value="MAP7"/>
    <property type="match status" value="1"/>
</dbReference>